<reference evidence="9" key="1">
    <citation type="submission" date="2013-02" db="EMBL/GenBank/DDBJ databases">
        <authorList>
            <person name="Hughes D."/>
        </authorList>
    </citation>
    <scope>NUCLEOTIDE SEQUENCE</scope>
    <source>
        <strain>Durham</strain>
        <strain evidence="9">NC isolate 2 -- Noor lab</strain>
    </source>
</reference>
<feature type="binding site" evidence="6">
    <location>
        <position position="178"/>
    </location>
    <ligand>
        <name>Zn(2+)</name>
        <dbReference type="ChEBI" id="CHEBI:29105"/>
    </ligand>
</feature>
<dbReference type="Proteomes" id="UP000015102">
    <property type="component" value="Unassembled WGS sequence"/>
</dbReference>
<feature type="transmembrane region" description="Helical" evidence="7">
    <location>
        <begin position="36"/>
        <end position="56"/>
    </location>
</feature>
<evidence type="ECO:0008006" key="10">
    <source>
        <dbReference type="Google" id="ProtNLM"/>
    </source>
</evidence>
<feature type="transmembrane region" description="Helical" evidence="7">
    <location>
        <begin position="140"/>
        <end position="160"/>
    </location>
</feature>
<feature type="transmembrane region" description="Helical" evidence="7">
    <location>
        <begin position="109"/>
        <end position="128"/>
    </location>
</feature>
<sequence>VNIWSHLFGYLLFLGLSISDFHFLKTRAESDDQIILISLLVCFQLCMLLSTVYHIFSCKSEKHYDFFLSVDFFGIKLRRMYTTISIGIFLLAMCTMIPRLNISLNTKIYILLIWAAYGIIPITHLAIVTGGMENPLVKLLIPRIFVMYLLCGVAFLIYATQIPERWLSGKVDFFGHSHNWWHLIILAAFYHWHNTGIRYAEFRSTNTCNGVIQQFS</sequence>
<keyword evidence="4 7" id="KW-1133">Transmembrane helix</keyword>
<evidence type="ECO:0000256" key="1">
    <source>
        <dbReference type="ARBA" id="ARBA00004141"/>
    </source>
</evidence>
<feature type="binding site" evidence="6">
    <location>
        <position position="182"/>
    </location>
    <ligand>
        <name>Zn(2+)</name>
        <dbReference type="ChEBI" id="CHEBI:29105"/>
    </ligand>
</feature>
<accession>T1GAI9</accession>
<dbReference type="GO" id="GO:0046872">
    <property type="term" value="F:metal ion binding"/>
    <property type="evidence" value="ECO:0007669"/>
    <property type="project" value="UniProtKB-KW"/>
</dbReference>
<feature type="transmembrane region" description="Helical" evidence="7">
    <location>
        <begin position="6"/>
        <end position="24"/>
    </location>
</feature>
<dbReference type="OMA" id="MLQYSGM"/>
<evidence type="ECO:0000313" key="8">
    <source>
        <dbReference type="EnsemblMetazoa" id="MESCA000246-PA"/>
    </source>
</evidence>
<reference evidence="8" key="2">
    <citation type="submission" date="2015-06" db="UniProtKB">
        <authorList>
            <consortium name="EnsemblMetazoa"/>
        </authorList>
    </citation>
    <scope>IDENTIFICATION</scope>
</reference>
<name>T1GAI9_MEGSC</name>
<keyword evidence="6" id="KW-0479">Metal-binding</keyword>
<comment type="similarity">
    <text evidence="2">Belongs to the ADIPOR family.</text>
</comment>
<evidence type="ECO:0000256" key="6">
    <source>
        <dbReference type="PIRSR" id="PIRSR604254-1"/>
    </source>
</evidence>
<feature type="transmembrane region" description="Helical" evidence="7">
    <location>
        <begin position="80"/>
        <end position="97"/>
    </location>
</feature>
<evidence type="ECO:0000256" key="7">
    <source>
        <dbReference type="SAM" id="Phobius"/>
    </source>
</evidence>
<dbReference type="EnsemblMetazoa" id="MESCA000246-RA">
    <property type="protein sequence ID" value="MESCA000246-PA"/>
    <property type="gene ID" value="MESCA000246"/>
</dbReference>
<dbReference type="AlphaFoldDB" id="T1GAI9"/>
<dbReference type="Pfam" id="PF03006">
    <property type="entry name" value="HlyIII"/>
    <property type="match status" value="1"/>
</dbReference>
<evidence type="ECO:0000313" key="9">
    <source>
        <dbReference type="Proteomes" id="UP000015102"/>
    </source>
</evidence>
<dbReference type="PANTHER" id="PTHR20855">
    <property type="entry name" value="ADIPOR/PROGESTIN RECEPTOR-RELATED"/>
    <property type="match status" value="1"/>
</dbReference>
<keyword evidence="5 7" id="KW-0472">Membrane</keyword>
<dbReference type="STRING" id="36166.T1GAI9"/>
<comment type="subcellular location">
    <subcellularLocation>
        <location evidence="1">Membrane</location>
        <topology evidence="1">Multi-pass membrane protein</topology>
    </subcellularLocation>
</comment>
<evidence type="ECO:0000256" key="4">
    <source>
        <dbReference type="ARBA" id="ARBA00022989"/>
    </source>
</evidence>
<feature type="binding site" evidence="6">
    <location>
        <position position="54"/>
    </location>
    <ligand>
        <name>Zn(2+)</name>
        <dbReference type="ChEBI" id="CHEBI:29105"/>
    </ligand>
</feature>
<dbReference type="GO" id="GO:0016020">
    <property type="term" value="C:membrane"/>
    <property type="evidence" value="ECO:0007669"/>
    <property type="project" value="UniProtKB-SubCell"/>
</dbReference>
<keyword evidence="9" id="KW-1185">Reference proteome</keyword>
<keyword evidence="6" id="KW-0862">Zinc</keyword>
<evidence type="ECO:0000256" key="2">
    <source>
        <dbReference type="ARBA" id="ARBA00007018"/>
    </source>
</evidence>
<dbReference type="HOGENOM" id="CLU_023075_0_0_1"/>
<dbReference type="PANTHER" id="PTHR20855:SF15">
    <property type="entry name" value="PROGESTIN AND ADIPOQ RECEPTOR FAMILY MEMBER 3"/>
    <property type="match status" value="1"/>
</dbReference>
<dbReference type="EMBL" id="CAQQ02010664">
    <property type="status" value="NOT_ANNOTATED_CDS"/>
    <property type="molecule type" value="Genomic_DNA"/>
</dbReference>
<dbReference type="InterPro" id="IPR004254">
    <property type="entry name" value="AdipoR/HlyIII-related"/>
</dbReference>
<dbReference type="GO" id="GO:0038023">
    <property type="term" value="F:signaling receptor activity"/>
    <property type="evidence" value="ECO:0007669"/>
    <property type="project" value="TreeGrafter"/>
</dbReference>
<protein>
    <recommendedName>
        <fullName evidence="10">Progestin and adipoQ receptor family member III</fullName>
    </recommendedName>
</protein>
<dbReference type="EMBL" id="CAQQ02010663">
    <property type="status" value="NOT_ANNOTATED_CDS"/>
    <property type="molecule type" value="Genomic_DNA"/>
</dbReference>
<evidence type="ECO:0000256" key="3">
    <source>
        <dbReference type="ARBA" id="ARBA00022692"/>
    </source>
</evidence>
<proteinExistence type="inferred from homology"/>
<keyword evidence="3 7" id="KW-0812">Transmembrane</keyword>
<evidence type="ECO:0000256" key="5">
    <source>
        <dbReference type="ARBA" id="ARBA00023136"/>
    </source>
</evidence>
<organism evidence="8 9">
    <name type="scientific">Megaselia scalaris</name>
    <name type="common">Humpbacked fly</name>
    <name type="synonym">Phora scalaris</name>
    <dbReference type="NCBI Taxonomy" id="36166"/>
    <lineage>
        <taxon>Eukaryota</taxon>
        <taxon>Metazoa</taxon>
        <taxon>Ecdysozoa</taxon>
        <taxon>Arthropoda</taxon>
        <taxon>Hexapoda</taxon>
        <taxon>Insecta</taxon>
        <taxon>Pterygota</taxon>
        <taxon>Neoptera</taxon>
        <taxon>Endopterygota</taxon>
        <taxon>Diptera</taxon>
        <taxon>Brachycera</taxon>
        <taxon>Muscomorpha</taxon>
        <taxon>Platypezoidea</taxon>
        <taxon>Phoridae</taxon>
        <taxon>Megaseliini</taxon>
        <taxon>Megaselia</taxon>
    </lineage>
</organism>